<evidence type="ECO:0000313" key="3">
    <source>
        <dbReference type="Proteomes" id="UP001235094"/>
    </source>
</evidence>
<protein>
    <submittedName>
        <fullName evidence="2">Glycosyltransferase involved in cell wall biosynthesis</fullName>
    </submittedName>
</protein>
<dbReference type="Proteomes" id="UP001235094">
    <property type="component" value="Unassembled WGS sequence"/>
</dbReference>
<name>A0ABU0LT35_9HYPH</name>
<keyword evidence="3" id="KW-1185">Reference proteome</keyword>
<sequence length="374" mass="39900">MRCLFLAPLKAPDHPVPSGERTMARLFVRLLERLGYTVELASHLTSFAPDPDPARWPALDERAREEIRRLLAARHGEDGIACVFTYHVYYKAPDLIGPRLAAALGVPYVIAEPSRAPKRANGPFAEGHARAEAAIAAADLLLTPTAADRDMLDRLKSPHQRIFDLKPFIDPTEWPNRGLLRAISKDRPARLLTVAMMRPGDKLASYRQLGAALAGLDGEDWTLDVVGDGPARAEVEAALAPLGARVRFRGAIAGRAALGEVFSAADLFVWPGVNEAFGAVYLEAQAHGLPCIAGNHGGIADAVKAGETALLTPPGDIPAFRAAVAELMVDGERRRAMGEAAARFIGAERTLAAAATTLAQAFRASGIILPEIAA</sequence>
<evidence type="ECO:0000313" key="2">
    <source>
        <dbReference type="EMBL" id="MDQ0511800.1"/>
    </source>
</evidence>
<dbReference type="Pfam" id="PF00534">
    <property type="entry name" value="Glycos_transf_1"/>
    <property type="match status" value="1"/>
</dbReference>
<dbReference type="InterPro" id="IPR050194">
    <property type="entry name" value="Glycosyltransferase_grp1"/>
</dbReference>
<dbReference type="RefSeq" id="WP_306890492.1">
    <property type="nucleotide sequence ID" value="NZ_JAUSVR010000008.1"/>
</dbReference>
<feature type="domain" description="Glycosyl transferase family 1" evidence="1">
    <location>
        <begin position="211"/>
        <end position="342"/>
    </location>
</feature>
<dbReference type="PANTHER" id="PTHR45947:SF3">
    <property type="entry name" value="SULFOQUINOVOSYL TRANSFERASE SQD2"/>
    <property type="match status" value="1"/>
</dbReference>
<dbReference type="CDD" id="cd03801">
    <property type="entry name" value="GT4_PimA-like"/>
    <property type="match status" value="1"/>
</dbReference>
<reference evidence="2 3" key="1">
    <citation type="submission" date="2023-07" db="EMBL/GenBank/DDBJ databases">
        <title>Genomic Encyclopedia of Type Strains, Phase IV (KMG-IV): sequencing the most valuable type-strain genomes for metagenomic binning, comparative biology and taxonomic classification.</title>
        <authorList>
            <person name="Goeker M."/>
        </authorList>
    </citation>
    <scope>NUCLEOTIDE SEQUENCE [LARGE SCALE GENOMIC DNA]</scope>
    <source>
        <strain evidence="2 3">DSM 15561</strain>
    </source>
</reference>
<dbReference type="SUPFAM" id="SSF53756">
    <property type="entry name" value="UDP-Glycosyltransferase/glycogen phosphorylase"/>
    <property type="match status" value="1"/>
</dbReference>
<dbReference type="InterPro" id="IPR001296">
    <property type="entry name" value="Glyco_trans_1"/>
</dbReference>
<comment type="caution">
    <text evidence="2">The sequence shown here is derived from an EMBL/GenBank/DDBJ whole genome shotgun (WGS) entry which is preliminary data.</text>
</comment>
<accession>A0ABU0LT35</accession>
<proteinExistence type="predicted"/>
<dbReference type="EMBL" id="JAUSVR010000008">
    <property type="protein sequence ID" value="MDQ0511800.1"/>
    <property type="molecule type" value="Genomic_DNA"/>
</dbReference>
<evidence type="ECO:0000259" key="1">
    <source>
        <dbReference type="Pfam" id="PF00534"/>
    </source>
</evidence>
<organism evidence="2 3">
    <name type="scientific">Ancylobacter amanitiformis</name>
    <dbReference type="NCBI Taxonomy" id="217069"/>
    <lineage>
        <taxon>Bacteria</taxon>
        <taxon>Pseudomonadati</taxon>
        <taxon>Pseudomonadota</taxon>
        <taxon>Alphaproteobacteria</taxon>
        <taxon>Hyphomicrobiales</taxon>
        <taxon>Xanthobacteraceae</taxon>
        <taxon>Ancylobacter</taxon>
    </lineage>
</organism>
<dbReference type="Gene3D" id="3.40.50.2000">
    <property type="entry name" value="Glycogen Phosphorylase B"/>
    <property type="match status" value="2"/>
</dbReference>
<dbReference type="PANTHER" id="PTHR45947">
    <property type="entry name" value="SULFOQUINOVOSYL TRANSFERASE SQD2"/>
    <property type="match status" value="1"/>
</dbReference>
<gene>
    <name evidence="2" type="ORF">QOZ99_002699</name>
</gene>